<evidence type="ECO:0000256" key="1">
    <source>
        <dbReference type="ARBA" id="ARBA00011738"/>
    </source>
</evidence>
<keyword evidence="4" id="KW-1185">Reference proteome</keyword>
<dbReference type="InterPro" id="IPR044662">
    <property type="entry name" value="HS1/DABB1-like"/>
</dbReference>
<gene>
    <name evidence="3" type="ORF">Nepgr_018191</name>
</gene>
<feature type="domain" description="Stress-response A/B barrel" evidence="2">
    <location>
        <begin position="117"/>
        <end position="213"/>
    </location>
</feature>
<dbReference type="PROSITE" id="PS51502">
    <property type="entry name" value="S_R_A_B_BARREL"/>
    <property type="match status" value="2"/>
</dbReference>
<protein>
    <recommendedName>
        <fullName evidence="2">Stress-response A/B barrel domain-containing protein</fullName>
    </recommendedName>
</protein>
<dbReference type="InterPro" id="IPR011008">
    <property type="entry name" value="Dimeric_a/b-barrel"/>
</dbReference>
<name>A0AAD3XU23_NEPGR</name>
<reference evidence="3" key="1">
    <citation type="submission" date="2023-05" db="EMBL/GenBank/DDBJ databases">
        <title>Nepenthes gracilis genome sequencing.</title>
        <authorList>
            <person name="Fukushima K."/>
        </authorList>
    </citation>
    <scope>NUCLEOTIDE SEQUENCE</scope>
    <source>
        <strain evidence="3">SING2019-196</strain>
    </source>
</reference>
<dbReference type="AlphaFoldDB" id="A0AAD3XU23"/>
<dbReference type="PANTHER" id="PTHR33178">
    <property type="match status" value="1"/>
</dbReference>
<comment type="subunit">
    <text evidence="1">Homodimer.</text>
</comment>
<dbReference type="Pfam" id="PF07876">
    <property type="entry name" value="Dabb"/>
    <property type="match status" value="2"/>
</dbReference>
<evidence type="ECO:0000313" key="3">
    <source>
        <dbReference type="EMBL" id="GMH16350.1"/>
    </source>
</evidence>
<sequence>MSPGSIVEHVVLFNINDDEDPTKVNDLVNGLLALNSLSQVLYLTAGPIFRTRSSPLKFTHMIHARFRSKDDLFAYLADRAHVKVGTELARPISVDHMALDWAVDSLDGPEVPLPGRAMRVTFFKLKEEAAEDEKHKILEEFERIKGSCSSWTFEQISFGENFSPERAKGYGVGSAVIFPDLNELDACEDYEDAVRSLVDKFKGALDAYITVDYVVPRSISTATIL</sequence>
<dbReference type="Proteomes" id="UP001279734">
    <property type="component" value="Unassembled WGS sequence"/>
</dbReference>
<feature type="domain" description="Stress-response A/B barrel" evidence="2">
    <location>
        <begin position="7"/>
        <end position="101"/>
    </location>
</feature>
<evidence type="ECO:0000313" key="4">
    <source>
        <dbReference type="Proteomes" id="UP001279734"/>
    </source>
</evidence>
<dbReference type="SUPFAM" id="SSF54909">
    <property type="entry name" value="Dimeric alpha+beta barrel"/>
    <property type="match status" value="2"/>
</dbReference>
<accession>A0AAD3XU23</accession>
<dbReference type="PANTHER" id="PTHR33178:SF3">
    <property type="entry name" value="STRESS-RESPONSE A_B BARREL DOMAIN-CONTAINING PROTEIN UP3"/>
    <property type="match status" value="1"/>
</dbReference>
<dbReference type="SMART" id="SM00886">
    <property type="entry name" value="Dabb"/>
    <property type="match status" value="2"/>
</dbReference>
<dbReference type="EMBL" id="BSYO01000016">
    <property type="protein sequence ID" value="GMH16350.1"/>
    <property type="molecule type" value="Genomic_DNA"/>
</dbReference>
<evidence type="ECO:0000259" key="2">
    <source>
        <dbReference type="PROSITE" id="PS51502"/>
    </source>
</evidence>
<proteinExistence type="predicted"/>
<dbReference type="InterPro" id="IPR013097">
    <property type="entry name" value="Dabb"/>
</dbReference>
<dbReference type="Gene3D" id="3.30.70.100">
    <property type="match status" value="2"/>
</dbReference>
<comment type="caution">
    <text evidence="3">The sequence shown here is derived from an EMBL/GenBank/DDBJ whole genome shotgun (WGS) entry which is preliminary data.</text>
</comment>
<organism evidence="3 4">
    <name type="scientific">Nepenthes gracilis</name>
    <name type="common">Slender pitcher plant</name>
    <dbReference type="NCBI Taxonomy" id="150966"/>
    <lineage>
        <taxon>Eukaryota</taxon>
        <taxon>Viridiplantae</taxon>
        <taxon>Streptophyta</taxon>
        <taxon>Embryophyta</taxon>
        <taxon>Tracheophyta</taxon>
        <taxon>Spermatophyta</taxon>
        <taxon>Magnoliopsida</taxon>
        <taxon>eudicotyledons</taxon>
        <taxon>Gunneridae</taxon>
        <taxon>Pentapetalae</taxon>
        <taxon>Caryophyllales</taxon>
        <taxon>Nepenthaceae</taxon>
        <taxon>Nepenthes</taxon>
    </lineage>
</organism>